<keyword evidence="1 3" id="KW-0853">WD repeat</keyword>
<accession>A0ABD1JTH6</accession>
<dbReference type="PROSITE" id="PS50082">
    <property type="entry name" value="WD_REPEATS_2"/>
    <property type="match status" value="4"/>
</dbReference>
<evidence type="ECO:0000313" key="9">
    <source>
        <dbReference type="Proteomes" id="UP001591681"/>
    </source>
</evidence>
<dbReference type="PROSITE" id="PS00678">
    <property type="entry name" value="WD_REPEATS_1"/>
    <property type="match status" value="1"/>
</dbReference>
<feature type="repeat" description="WD" evidence="3">
    <location>
        <begin position="964"/>
        <end position="991"/>
    </location>
</feature>
<evidence type="ECO:0000256" key="1">
    <source>
        <dbReference type="ARBA" id="ARBA00022574"/>
    </source>
</evidence>
<dbReference type="InterPro" id="IPR015943">
    <property type="entry name" value="WD40/YVTN_repeat-like_dom_sf"/>
</dbReference>
<dbReference type="InterPro" id="IPR025139">
    <property type="entry name" value="DUF4062"/>
</dbReference>
<protein>
    <submittedName>
        <fullName evidence="8">Uncharacterized protein</fullName>
    </submittedName>
</protein>
<dbReference type="InterPro" id="IPR043365">
    <property type="entry name" value="NWD1"/>
</dbReference>
<evidence type="ECO:0000256" key="2">
    <source>
        <dbReference type="ARBA" id="ARBA00022737"/>
    </source>
</evidence>
<dbReference type="InterPro" id="IPR057588">
    <property type="entry name" value="NWD1/2-like_WH"/>
</dbReference>
<feature type="domain" description="NWD1/2-like winged helix-turn-helix" evidence="7">
    <location>
        <begin position="629"/>
        <end position="743"/>
    </location>
</feature>
<keyword evidence="2" id="KW-0677">Repeat</keyword>
<dbReference type="Pfam" id="PF05729">
    <property type="entry name" value="NACHT"/>
    <property type="match status" value="1"/>
</dbReference>
<dbReference type="Gene3D" id="3.40.50.300">
    <property type="entry name" value="P-loop containing nucleotide triphosphate hydrolases"/>
    <property type="match status" value="1"/>
</dbReference>
<feature type="domain" description="DUF4062" evidence="6">
    <location>
        <begin position="32"/>
        <end position="126"/>
    </location>
</feature>
<gene>
    <name evidence="8" type="ORF">ACEWY4_014851</name>
</gene>
<dbReference type="Pfam" id="PF25469">
    <property type="entry name" value="WHD_NWD1"/>
    <property type="match status" value="1"/>
</dbReference>
<feature type="domain" description="NACHT" evidence="5">
    <location>
        <begin position="407"/>
        <end position="579"/>
    </location>
</feature>
<keyword evidence="9" id="KW-1185">Reference proteome</keyword>
<feature type="region of interest" description="Disordered" evidence="4">
    <location>
        <begin position="1048"/>
        <end position="1150"/>
    </location>
</feature>
<dbReference type="Pfam" id="PF00400">
    <property type="entry name" value="WD40"/>
    <property type="match status" value="3"/>
</dbReference>
<dbReference type="Proteomes" id="UP001591681">
    <property type="component" value="Unassembled WGS sequence"/>
</dbReference>
<dbReference type="Gene3D" id="2.130.10.10">
    <property type="entry name" value="YVTN repeat-like/Quinoprotein amine dehydrogenase"/>
    <property type="match status" value="3"/>
</dbReference>
<sequence>MMSMEAVIEAVGLAALKGHSQTVPQPRSSVVRVFLSSTCSDMTVERSVLLDKAYPEIQSFCQSLGLTFEVVDLRWGLRDMVAVDHMNTELCLGEIQSCRQISVGPTFTVLLGNRYGHRPLPCVISEREFELLVGKLSNLDDIKFLNKWYWKDDNNVPPSYILQPITTHFAHYDNMAADCAELRDKDVLSWQYTEAQLLKLLRSAALQAEKSGQITSEQKNKYFKSVTELEIEQGLLAAQTPDSTAVVFVRELPKLRKKDLQKNLAAFTDVTVDGLVDSEAQELLSSLKTRLFSVCSSCLHLNSVELSKGGLEPSRKEHAHYLDNLCEQFMSQIKERIGQQVGGSNLGRLGGDGDGGLGEACSLLHQEIYHHASVCGRECAVFRGRESLLGKMCLTMWKLTNTRHMPLVLTGPSGVGKTALMCKLAQEMRGLLDQRAMVVLRLLGTSSLSSDVDALLRGICLQICGVFGLPPPTMSVLNTHQELVQLFRLTLEEVSARGEMLLLILDSLEQLSPAHNALKLHWLPRDLPANVHLVVSLPDTAASLLNRLKATIEEPENFFELEPLTCEQSKPVTEAYLSAAGRSLQKEQMEVVLRSFQRSGSPLFLRVALHTALQWTSHTHASDVQVGESAQEAVDLLLQSLERKHGRLLVSRALTYIALSRDGLSEAELRDVLSLDDEVLAEVYRHWLPPSTSLVRIPPLLWTRLRHDLGDLLVERQIGGVHLLTFYHRLLGEQVQQRYLNGEERAQRHAVLSDYFQGIWSNGRSKPIQLPPVHTKLNADRKVPFQPLWFAEGVANVRKLRELPYHLLHADRWEQLCGYTIGTMEWLSCKTQVCGVQSTIEDLSLCTTLYECPEMQLIQDAFVLIKPTLDLIEGHADPSLVYTEIFARLHCFTETYPALIGRLCSQCQDWFASCPDPTLIPKSSFLPPPGGVLKTALSGLKTGTSHFTNTVYWLSYSYTVDACPTNDLLVAGSEDGMLIVWNVRDLEVVHTLAAHTGPVLALRVVCGASSCVSCGGDGALRCWSLKTGRQLYCIQDAFSCTTQIPGAENTSAQNTSSENTSEQNTSSENTSEENTDLQNTSAQNTSSENTSEENTDLKNTSAQNTSSENTSEENTDLQNTSAQNTSSENTSEENTDLQNTSAQNTSLESTNVQKTSSADCAAENSSTLFTGSPATASLHTPLCCVVEESAVIFTQAPNQCVKAWHLETGESLYDVGPPGQSTMLGTLGGCVCVLSDGDLLTFYKASTGLESMQIRLSKPPNSHGSTHTLSHSETHSSTHTLSPTCVLQLVRQNKLLVTSKEGLIFQVSNNGTYIATELPSRVFFLSASEDERILLAGCGRLVVVLEVQASSLQKQRELPHGATVLTAAVSSQAGVLVSAAEDQLIRVWCLSSGKLQDTFHSEDSCVTSLAIFGQTVVSASSSSGSLKVWQLTSDPNIRARASIPAHSSLVTISKDGQSAFFVHCDNRKEIFTWDCTTGEITSKSADAMDASAEVRCLELAQQKRLLFCGLRTGTVMIYPLDFPLETLCIPPLKDIPQIQSMAISPHEECMVVAYDDAVCLFEVTARDSFPCVEGPLRRFSLTQLCSPLSCMALMPNSRLLCGGEGGEVTLYNFKSSTATQLEPHAARVTCIALSNWSSQALVGSQDCVQRLWSLSPLLLDHTMEYKGFVFEGVLCAAFSVNDQYIFTGSLDKTIKVWDVASGDLLCVQYAYSPIIKMAAHKDGIVAVSQQGRFIKEGFRCPAQVRPGFNPLQNFQAQFRVTSREKKLDSQNAVSRDGQCYNLANINLMSMFKAKQSNTCVLL</sequence>
<comment type="caution">
    <text evidence="8">The sequence shown here is derived from an EMBL/GenBank/DDBJ whole genome shotgun (WGS) entry which is preliminary data.</text>
</comment>
<feature type="region of interest" description="Disordered" evidence="4">
    <location>
        <begin position="1255"/>
        <end position="1278"/>
    </location>
</feature>
<feature type="compositionally biased region" description="Polar residues" evidence="4">
    <location>
        <begin position="1136"/>
        <end position="1150"/>
    </location>
</feature>
<evidence type="ECO:0000256" key="4">
    <source>
        <dbReference type="SAM" id="MobiDB-lite"/>
    </source>
</evidence>
<reference evidence="8 9" key="1">
    <citation type="submission" date="2024-09" db="EMBL/GenBank/DDBJ databases">
        <title>A chromosome-level genome assembly of Gray's grenadier anchovy, Coilia grayii.</title>
        <authorList>
            <person name="Fu Z."/>
        </authorList>
    </citation>
    <scope>NUCLEOTIDE SEQUENCE [LARGE SCALE GENOMIC DNA]</scope>
    <source>
        <strain evidence="8">G4</strain>
        <tissue evidence="8">Muscle</tissue>
    </source>
</reference>
<dbReference type="SUPFAM" id="SSF50978">
    <property type="entry name" value="WD40 repeat-like"/>
    <property type="match status" value="3"/>
</dbReference>
<feature type="repeat" description="WD" evidence="3">
    <location>
        <begin position="1357"/>
        <end position="1398"/>
    </location>
</feature>
<feature type="compositionally biased region" description="Low complexity" evidence="4">
    <location>
        <begin position="1053"/>
        <end position="1069"/>
    </location>
</feature>
<evidence type="ECO:0000259" key="6">
    <source>
        <dbReference type="Pfam" id="PF13271"/>
    </source>
</evidence>
<dbReference type="InterPro" id="IPR019775">
    <property type="entry name" value="WD40_repeat_CS"/>
</dbReference>
<dbReference type="InterPro" id="IPR007111">
    <property type="entry name" value="NACHT_NTPase"/>
</dbReference>
<evidence type="ECO:0000259" key="7">
    <source>
        <dbReference type="Pfam" id="PF25469"/>
    </source>
</evidence>
<evidence type="ECO:0000256" key="3">
    <source>
        <dbReference type="PROSITE-ProRule" id="PRU00221"/>
    </source>
</evidence>
<dbReference type="PANTHER" id="PTHR45013">
    <property type="entry name" value="NACHT DOMAIN- AND WD REPEAT-CONTAINING PROTEIN 1"/>
    <property type="match status" value="1"/>
</dbReference>
<dbReference type="SUPFAM" id="SSF52540">
    <property type="entry name" value="P-loop containing nucleoside triphosphate hydrolases"/>
    <property type="match status" value="1"/>
</dbReference>
<dbReference type="Gene3D" id="1.25.40.370">
    <property type="match status" value="1"/>
</dbReference>
<name>A0ABD1JTH6_9TELE</name>
<evidence type="ECO:0000259" key="5">
    <source>
        <dbReference type="Pfam" id="PF05729"/>
    </source>
</evidence>
<dbReference type="SMART" id="SM00320">
    <property type="entry name" value="WD40"/>
    <property type="match status" value="9"/>
</dbReference>
<dbReference type="EMBL" id="JBHFQA010000012">
    <property type="protein sequence ID" value="KAL2090163.1"/>
    <property type="molecule type" value="Genomic_DNA"/>
</dbReference>
<evidence type="ECO:0000313" key="8">
    <source>
        <dbReference type="EMBL" id="KAL2090163.1"/>
    </source>
</evidence>
<feature type="repeat" description="WD" evidence="3">
    <location>
        <begin position="992"/>
        <end position="1033"/>
    </location>
</feature>
<organism evidence="8 9">
    <name type="scientific">Coilia grayii</name>
    <name type="common">Gray's grenadier anchovy</name>
    <dbReference type="NCBI Taxonomy" id="363190"/>
    <lineage>
        <taxon>Eukaryota</taxon>
        <taxon>Metazoa</taxon>
        <taxon>Chordata</taxon>
        <taxon>Craniata</taxon>
        <taxon>Vertebrata</taxon>
        <taxon>Euteleostomi</taxon>
        <taxon>Actinopterygii</taxon>
        <taxon>Neopterygii</taxon>
        <taxon>Teleostei</taxon>
        <taxon>Clupei</taxon>
        <taxon>Clupeiformes</taxon>
        <taxon>Clupeoidei</taxon>
        <taxon>Engraulidae</taxon>
        <taxon>Coilinae</taxon>
        <taxon>Coilia</taxon>
    </lineage>
</organism>
<dbReference type="Pfam" id="PF13271">
    <property type="entry name" value="DUF4062"/>
    <property type="match status" value="1"/>
</dbReference>
<dbReference type="InterPro" id="IPR036322">
    <property type="entry name" value="WD40_repeat_dom_sf"/>
</dbReference>
<dbReference type="InterPro" id="IPR027417">
    <property type="entry name" value="P-loop_NTPase"/>
</dbReference>
<dbReference type="InterPro" id="IPR001680">
    <property type="entry name" value="WD40_rpt"/>
</dbReference>
<feature type="repeat" description="WD" evidence="3">
    <location>
        <begin position="1673"/>
        <end position="1707"/>
    </location>
</feature>
<dbReference type="PANTHER" id="PTHR45013:SF1">
    <property type="entry name" value="NACHT DOMAIN- AND WD REPEAT-CONTAINING PROTEIN 1"/>
    <property type="match status" value="1"/>
</dbReference>
<proteinExistence type="predicted"/>